<keyword evidence="5" id="KW-1185">Reference proteome</keyword>
<dbReference type="SUPFAM" id="SSF52129">
    <property type="entry name" value="Caspase-like"/>
    <property type="match status" value="1"/>
</dbReference>
<dbReference type="Pfam" id="PF01364">
    <property type="entry name" value="Peptidase_C25"/>
    <property type="match status" value="1"/>
</dbReference>
<dbReference type="EMBL" id="QKTW01000018">
    <property type="protein sequence ID" value="PZF72348.1"/>
    <property type="molecule type" value="Genomic_DNA"/>
</dbReference>
<dbReference type="Gene3D" id="2.60.40.4070">
    <property type="match status" value="1"/>
</dbReference>
<comment type="caution">
    <text evidence="4">The sequence shown here is derived from an EMBL/GenBank/DDBJ whole genome shotgun (WGS) entry which is preliminary data.</text>
</comment>
<organism evidence="4 5">
    <name type="scientific">Taibaiella soli</name>
    <dbReference type="NCBI Taxonomy" id="1649169"/>
    <lineage>
        <taxon>Bacteria</taxon>
        <taxon>Pseudomonadati</taxon>
        <taxon>Bacteroidota</taxon>
        <taxon>Chitinophagia</taxon>
        <taxon>Chitinophagales</taxon>
        <taxon>Chitinophagaceae</taxon>
        <taxon>Taibaiella</taxon>
    </lineage>
</organism>
<accession>A0A2W2AXA2</accession>
<evidence type="ECO:0000313" key="5">
    <source>
        <dbReference type="Proteomes" id="UP000248745"/>
    </source>
</evidence>
<dbReference type="GO" id="GO:0006508">
    <property type="term" value="P:proteolysis"/>
    <property type="evidence" value="ECO:0007669"/>
    <property type="project" value="InterPro"/>
</dbReference>
<proteinExistence type="predicted"/>
<feature type="domain" description="Gingipain" evidence="3">
    <location>
        <begin position="405"/>
        <end position="786"/>
    </location>
</feature>
<dbReference type="GO" id="GO:0008234">
    <property type="term" value="F:cysteine-type peptidase activity"/>
    <property type="evidence" value="ECO:0007669"/>
    <property type="project" value="InterPro"/>
</dbReference>
<feature type="chain" id="PRO_5015956344" description="Gingipain domain-containing protein" evidence="2">
    <location>
        <begin position="23"/>
        <end position="1702"/>
    </location>
</feature>
<evidence type="ECO:0000256" key="1">
    <source>
        <dbReference type="ARBA" id="ARBA00022729"/>
    </source>
</evidence>
<dbReference type="InterPro" id="IPR029030">
    <property type="entry name" value="Caspase-like_dom_sf"/>
</dbReference>
<keyword evidence="1 2" id="KW-0732">Signal</keyword>
<gene>
    <name evidence="4" type="ORF">DN068_13415</name>
</gene>
<sequence length="1702" mass="189580">MRRLYKMLFFIAGLLGISQAYAQQYGNEWIDYSKTYYKFRVGKNGIFRIYKAALDAAGVPVGTPGSQFVLYSRGQQIPIYVTTDNTFSTNDYIEFYGKMNDGKQDTELYGDPNIQPNDRMSLFSDTASYYLTYDNSTNPHSHYVGINNPISGTPVPVPYCMFTYSYSFKNVFTPGYSYASGYSFPSSHFDRGEGFVQQFFPPSYAPVYTLLAPNLVPNGQAATISTGVAAFSYYNNHYLKINLSGNLIADSAYGPVDTKRFSLSVPASSLVATNPVQYAPYNAGTGYDQWGVSFIELIYPRSFDVSGVDYFEFNLPAAVTATSNYVEFTTYSGGAPRLYDVTNQKWYTGDVTSVPGKARFLLDPTGLDREMVLYAPTSTNITSLSSVKNNIHFTDYSQTANQGNYVIVSHSQLMQSSSGNNFVNDYKTYRSSANGGSYQVVVADVSELYDQFSWGIDNHSSSIKHFMKYAYDKWTRKPEFLFLIGRGMSYSNYPGYLANPSSYPYPIVPTYGEPGADLDFVTLNGNRSMNISVGRFSAWNGDEIGIYLDKIKSFEAALKSPALPTYLTELWKKTVLHIAGSSDASLQQSYLIPTLNSGAVILNDTSMGANTTLIAKNTTNPVDNIGSATIDSMINAGLSLISFNGHASSAGFDFNLNNPEQYHSSPRFPFFIGLGCDVATIFSLLSQKTISERYLDATTGGSTGMIAANNINFPDFHTYYYPAMCGYISKLAYGKTIGEQYRYSYDSMMTYAHTYDSITGPGITARQGYFMTHLESLLLQGDPALHVYSSDKPDYHVSVDGISTVPTPVTTSGDSFKLKIVNYNLAKAISDTVILKVEHINPAGTVVTIGNYPLVNLYNSDTILVSVPINHTADLGLNKYRVTIDAPNKYDEVSETNNTATLELFIYSDNLIPVYPYEFSIVNQQNITLKASTLNPFRPVGKYRLQIDTTMLFNSPLLQQTAVTSPSGVISWTPTMSYRDSTVYYWRTTYDSAINGNYNWSASSFIYLAQGTPGWNQSHYYQYQKDGYSTLSLDSDRKFRFGVTYQSIEVWNKIAISGADASANVQVKVDDVTAQYAGCNLNGTIQVMVFDSATGKPWVNANPTATGSLAPCFSNTVDYNCFEYSLNTAASRDAARRFIDSIPSGNYVMIRNYVLLPGQYYQPSYVDQWKADTLIYGSGNSLYHSIYNLGFNLVDSMSSTRVFVFFSRKHRTDFPLFQQVGPTNDNSQTTGLIHQLFKIPVRSGNGELLSTVIGPALQWQNLKWRTSALDTGAQYDSSYVHVVGIDNNSNETSLYTGISRDTSLSWIDAKAYPKIRLEWYGRDTILRSSPQLNYWRVLYSPAPEAALNPAKHYTFTDTLHTGQLLNFSVAIENLTSIAMDSMLVRYKVIDANNASHVVGSKRYRKLPGSDTLNADFSFDPAAYPGLNLFYIEANPDNDQPEQYHPNNLGYIPFKLIADKVNPLVDVTFDGVHILNEDIVSAKPLIKILLKDENKYLALDDTSLLDVYMRYPQDLPNTKRKVPFDGSVCKFIPANVSTGKNEATIEYRPALTQDSTYELFVTGRDKSGNNVEGTTTDYSIAFNVFNTPSITNVLNYPNPFSTSTAFVFTVTGSQLPSQFKIQILTVTGKVVREITKGELGPLHIGRNITDYKWDGRDQYGQVLGNGVYLYRVVTTLNGSDMDHWNTGADKYFKHGYGKMYIMR</sequence>
<evidence type="ECO:0000256" key="2">
    <source>
        <dbReference type="SAM" id="SignalP"/>
    </source>
</evidence>
<evidence type="ECO:0000259" key="3">
    <source>
        <dbReference type="Pfam" id="PF01364"/>
    </source>
</evidence>
<reference evidence="4 5" key="1">
    <citation type="submission" date="2018-06" db="EMBL/GenBank/DDBJ databases">
        <title>Mucibacter soli gen. nov., sp. nov., a new member of the family Chitinophagaceae producing mucin.</title>
        <authorList>
            <person name="Kim M.-K."/>
            <person name="Park S."/>
            <person name="Kim T.-S."/>
            <person name="Joung Y."/>
            <person name="Han J.-H."/>
            <person name="Kim S.B."/>
        </authorList>
    </citation>
    <scope>NUCLEOTIDE SEQUENCE [LARGE SCALE GENOMIC DNA]</scope>
    <source>
        <strain evidence="4 5">R1-15</strain>
    </source>
</reference>
<dbReference type="Proteomes" id="UP000248745">
    <property type="component" value="Unassembled WGS sequence"/>
</dbReference>
<evidence type="ECO:0000313" key="4">
    <source>
        <dbReference type="EMBL" id="PZF72348.1"/>
    </source>
</evidence>
<name>A0A2W2AXA2_9BACT</name>
<dbReference type="OrthoDB" id="9757650at2"/>
<feature type="signal peptide" evidence="2">
    <location>
        <begin position="1"/>
        <end position="22"/>
    </location>
</feature>
<protein>
    <recommendedName>
        <fullName evidence="3">Gingipain domain-containing protein</fullName>
    </recommendedName>
</protein>
<dbReference type="InterPro" id="IPR001769">
    <property type="entry name" value="Gingipain"/>
</dbReference>
<dbReference type="Gene3D" id="3.40.50.10390">
    <property type="entry name" value="Gingipain r, domain 1"/>
    <property type="match status" value="1"/>
</dbReference>
<dbReference type="RefSeq" id="WP_110999443.1">
    <property type="nucleotide sequence ID" value="NZ_QKTW01000018.1"/>
</dbReference>
<dbReference type="InterPro" id="IPR029031">
    <property type="entry name" value="Gingipain_N_sf"/>
</dbReference>